<feature type="signal peptide" evidence="1">
    <location>
        <begin position="1"/>
        <end position="24"/>
    </location>
</feature>
<feature type="chain" id="PRO_5031129767" evidence="1">
    <location>
        <begin position="25"/>
        <end position="115"/>
    </location>
</feature>
<name>A0A7Y2RHI5_9GAMM</name>
<dbReference type="AlphaFoldDB" id="A0A7Y2RHI5"/>
<dbReference type="Proteomes" id="UP000569202">
    <property type="component" value="Unassembled WGS sequence"/>
</dbReference>
<comment type="caution">
    <text evidence="2">The sequence shown here is derived from an EMBL/GenBank/DDBJ whole genome shotgun (WGS) entry which is preliminary data.</text>
</comment>
<dbReference type="EMBL" id="JABERL010000058">
    <property type="protein sequence ID" value="NNH78917.1"/>
    <property type="molecule type" value="Genomic_DNA"/>
</dbReference>
<proteinExistence type="predicted"/>
<evidence type="ECO:0000256" key="1">
    <source>
        <dbReference type="SAM" id="SignalP"/>
    </source>
</evidence>
<dbReference type="RefSeq" id="WP_171541079.1">
    <property type="nucleotide sequence ID" value="NZ_JABERL010000058.1"/>
</dbReference>
<keyword evidence="1" id="KW-0732">Signal</keyword>
<reference evidence="2 3" key="1">
    <citation type="submission" date="2020-04" db="EMBL/GenBank/DDBJ databases">
        <title>Acinetobacter Taxon 24.</title>
        <authorList>
            <person name="Nemec A."/>
            <person name="Radolfova-Krizova L."/>
            <person name="Higgins P.G."/>
            <person name="Spanelova P."/>
        </authorList>
    </citation>
    <scope>NUCLEOTIDE SEQUENCE [LARGE SCALE GENOMIC DNA]</scope>
    <source>
        <strain evidence="2 3">ANC 5380</strain>
    </source>
</reference>
<protein>
    <submittedName>
        <fullName evidence="2">Uncharacterized protein</fullName>
    </submittedName>
</protein>
<accession>A0A7Y2RHI5</accession>
<evidence type="ECO:0000313" key="2">
    <source>
        <dbReference type="EMBL" id="NNH78917.1"/>
    </source>
</evidence>
<gene>
    <name evidence="2" type="ORF">HLH17_14940</name>
</gene>
<organism evidence="2 3">
    <name type="scientific">Acinetobacter terrae</name>
    <dbReference type="NCBI Taxonomy" id="2731247"/>
    <lineage>
        <taxon>Bacteria</taxon>
        <taxon>Pseudomonadati</taxon>
        <taxon>Pseudomonadota</taxon>
        <taxon>Gammaproteobacteria</taxon>
        <taxon>Moraxellales</taxon>
        <taxon>Moraxellaceae</taxon>
        <taxon>Acinetobacter</taxon>
        <taxon>Acinetobacter Taxon 24</taxon>
    </lineage>
</organism>
<evidence type="ECO:0000313" key="3">
    <source>
        <dbReference type="Proteomes" id="UP000569202"/>
    </source>
</evidence>
<sequence>MKFSKILIIAASTILGFSSQTVFAKTASCEIIEQGKTTFKNKCNFEVFGGGSFYLTNLDTNKPLVRNVMDVTVHVVETGFAEVTGSLKGGNNSRWGKAKRSGACWVGSDFKVCAR</sequence>